<dbReference type="OrthoDB" id="9803188at2"/>
<organism evidence="8 9">
    <name type="scientific">Paenibacillus psychroresistens</name>
    <dbReference type="NCBI Taxonomy" id="1778678"/>
    <lineage>
        <taxon>Bacteria</taxon>
        <taxon>Bacillati</taxon>
        <taxon>Bacillota</taxon>
        <taxon>Bacilli</taxon>
        <taxon>Bacillales</taxon>
        <taxon>Paenibacillaceae</taxon>
        <taxon>Paenibacillus</taxon>
    </lineage>
</organism>
<dbReference type="RefSeq" id="WP_155702179.1">
    <property type="nucleotide sequence ID" value="NZ_CP034235.1"/>
</dbReference>
<evidence type="ECO:0000313" key="8">
    <source>
        <dbReference type="EMBL" id="QGQ97079.1"/>
    </source>
</evidence>
<dbReference type="AlphaFoldDB" id="A0A6B8RM30"/>
<dbReference type="Pfam" id="PF00589">
    <property type="entry name" value="Phage_integrase"/>
    <property type="match status" value="1"/>
</dbReference>
<reference evidence="9" key="1">
    <citation type="submission" date="2018-11" db="EMBL/GenBank/DDBJ databases">
        <title>Complete genome sequence of Paenibacillus sp. ML311-T8.</title>
        <authorList>
            <person name="Nam Y.-D."/>
            <person name="Kang J."/>
            <person name="Chung W.-H."/>
            <person name="Park Y.S."/>
        </authorList>
    </citation>
    <scope>NUCLEOTIDE SEQUENCE [LARGE SCALE GENOMIC DNA]</scope>
    <source>
        <strain evidence="9">ML311-T8</strain>
    </source>
</reference>
<dbReference type="PANTHER" id="PTHR30349:SF64">
    <property type="entry name" value="PROPHAGE INTEGRASE INTD-RELATED"/>
    <property type="match status" value="1"/>
</dbReference>
<evidence type="ECO:0000259" key="6">
    <source>
        <dbReference type="PROSITE" id="PS51898"/>
    </source>
</evidence>
<feature type="domain" description="Tyr recombinase" evidence="6">
    <location>
        <begin position="166"/>
        <end position="374"/>
    </location>
</feature>
<dbReference type="GO" id="GO:0006310">
    <property type="term" value="P:DNA recombination"/>
    <property type="evidence" value="ECO:0007669"/>
    <property type="project" value="UniProtKB-KW"/>
</dbReference>
<dbReference type="GO" id="GO:0015074">
    <property type="term" value="P:DNA integration"/>
    <property type="evidence" value="ECO:0007669"/>
    <property type="project" value="UniProtKB-KW"/>
</dbReference>
<evidence type="ECO:0000256" key="1">
    <source>
        <dbReference type="ARBA" id="ARBA00008857"/>
    </source>
</evidence>
<dbReference type="InterPro" id="IPR044068">
    <property type="entry name" value="CB"/>
</dbReference>
<keyword evidence="2" id="KW-0229">DNA integration</keyword>
<dbReference type="EMBL" id="CP034235">
    <property type="protein sequence ID" value="QGQ97079.1"/>
    <property type="molecule type" value="Genomic_DNA"/>
</dbReference>
<dbReference type="SUPFAM" id="SSF56349">
    <property type="entry name" value="DNA breaking-rejoining enzymes"/>
    <property type="match status" value="1"/>
</dbReference>
<dbReference type="PROSITE" id="PS51898">
    <property type="entry name" value="TYR_RECOMBINASE"/>
    <property type="match status" value="1"/>
</dbReference>
<keyword evidence="4" id="KW-0233">DNA recombination</keyword>
<dbReference type="Proteomes" id="UP000426246">
    <property type="component" value="Chromosome"/>
</dbReference>
<dbReference type="InterPro" id="IPR010998">
    <property type="entry name" value="Integrase_recombinase_N"/>
</dbReference>
<proteinExistence type="inferred from homology"/>
<keyword evidence="3 5" id="KW-0238">DNA-binding</keyword>
<dbReference type="PANTHER" id="PTHR30349">
    <property type="entry name" value="PHAGE INTEGRASE-RELATED"/>
    <property type="match status" value="1"/>
</dbReference>
<evidence type="ECO:0000256" key="4">
    <source>
        <dbReference type="ARBA" id="ARBA00023172"/>
    </source>
</evidence>
<dbReference type="InterPro" id="IPR011010">
    <property type="entry name" value="DNA_brk_join_enz"/>
</dbReference>
<protein>
    <submittedName>
        <fullName evidence="8">Site-specific integrase</fullName>
    </submittedName>
</protein>
<dbReference type="Pfam" id="PF14659">
    <property type="entry name" value="Phage_int_SAM_3"/>
    <property type="match status" value="1"/>
</dbReference>
<evidence type="ECO:0000256" key="5">
    <source>
        <dbReference type="PROSITE-ProRule" id="PRU01248"/>
    </source>
</evidence>
<name>A0A6B8RM30_9BACL</name>
<evidence type="ECO:0000256" key="3">
    <source>
        <dbReference type="ARBA" id="ARBA00023125"/>
    </source>
</evidence>
<feature type="domain" description="Core-binding (CB)" evidence="7">
    <location>
        <begin position="62"/>
        <end position="145"/>
    </location>
</feature>
<evidence type="ECO:0000256" key="2">
    <source>
        <dbReference type="ARBA" id="ARBA00022908"/>
    </source>
</evidence>
<sequence length="387" mass="43602">MPAYKDDNAKGNAWFYTINLKVNGKYVQKRIRGFKTKKLAEAAMVEHKNDMNKGTYIQPSKTLFSEFMSDYLNDKQTTVKKQTLGIYSSLVNNHILPKLGSIELQQLTPRNIQDLYNDLSSAGSLCDENIQKVHSLINEALKKALAWDMVSKNVASLVARPTATKKKMVVWEDEEMRIFLKEAKSSRFYPAYYLALVSGMRQSEILGLTWKDVDFVGNRVSITQTLSHDGKEFNDGAKTDSGSRAVSIDSATMAVLKELKKFRVEEKVAAGPQLYQENSLVVCTAIGTPVNPRNLLRSFEAIVAKCNPVEDGKEIQIRVKKIRFHDLRHTHATMLLKQGVNVKIVSERLGHASVKITLDTYSHVLPSMQKDTAEEFGKLFYKSEDVG</sequence>
<evidence type="ECO:0000259" key="7">
    <source>
        <dbReference type="PROSITE" id="PS51900"/>
    </source>
</evidence>
<dbReference type="CDD" id="cd01189">
    <property type="entry name" value="INT_ICEBs1_C_like"/>
    <property type="match status" value="1"/>
</dbReference>
<dbReference type="InterPro" id="IPR002104">
    <property type="entry name" value="Integrase_catalytic"/>
</dbReference>
<dbReference type="KEGG" id="ppsc:EHS13_20395"/>
<comment type="similarity">
    <text evidence="1">Belongs to the 'phage' integrase family.</text>
</comment>
<gene>
    <name evidence="8" type="ORF">EHS13_20395</name>
</gene>
<dbReference type="InterPro" id="IPR028259">
    <property type="entry name" value="AP2-like_int_N"/>
</dbReference>
<dbReference type="InterPro" id="IPR050090">
    <property type="entry name" value="Tyrosine_recombinase_XerCD"/>
</dbReference>
<dbReference type="GO" id="GO:0003677">
    <property type="term" value="F:DNA binding"/>
    <property type="evidence" value="ECO:0007669"/>
    <property type="project" value="UniProtKB-UniRule"/>
</dbReference>
<keyword evidence="9" id="KW-1185">Reference proteome</keyword>
<dbReference type="Gene3D" id="1.10.150.130">
    <property type="match status" value="1"/>
</dbReference>
<accession>A0A6B8RM30</accession>
<dbReference type="Gene3D" id="1.10.443.10">
    <property type="entry name" value="Intergrase catalytic core"/>
    <property type="match status" value="1"/>
</dbReference>
<dbReference type="InterPro" id="IPR004107">
    <property type="entry name" value="Integrase_SAM-like_N"/>
</dbReference>
<dbReference type="Pfam" id="PF14657">
    <property type="entry name" value="Arm-DNA-bind_4"/>
    <property type="match status" value="1"/>
</dbReference>
<dbReference type="InterPro" id="IPR013762">
    <property type="entry name" value="Integrase-like_cat_sf"/>
</dbReference>
<dbReference type="PROSITE" id="PS51900">
    <property type="entry name" value="CB"/>
    <property type="match status" value="1"/>
</dbReference>
<evidence type="ECO:0000313" key="9">
    <source>
        <dbReference type="Proteomes" id="UP000426246"/>
    </source>
</evidence>